<name>A0A8S9ZLR6_9BILA</name>
<protein>
    <submittedName>
        <fullName evidence="1">Uncharacterized protein</fullName>
    </submittedName>
</protein>
<organism evidence="1 2">
    <name type="scientific">Meloidogyne graminicola</name>
    <dbReference type="NCBI Taxonomy" id="189291"/>
    <lineage>
        <taxon>Eukaryota</taxon>
        <taxon>Metazoa</taxon>
        <taxon>Ecdysozoa</taxon>
        <taxon>Nematoda</taxon>
        <taxon>Chromadorea</taxon>
        <taxon>Rhabditida</taxon>
        <taxon>Tylenchina</taxon>
        <taxon>Tylenchomorpha</taxon>
        <taxon>Tylenchoidea</taxon>
        <taxon>Meloidogynidae</taxon>
        <taxon>Meloidogyninae</taxon>
        <taxon>Meloidogyne</taxon>
    </lineage>
</organism>
<reference evidence="1" key="1">
    <citation type="journal article" date="2020" name="Ecol. Evol.">
        <title>Genome structure and content of the rice root-knot nematode (Meloidogyne graminicola).</title>
        <authorList>
            <person name="Phan N.T."/>
            <person name="Danchin E.G.J."/>
            <person name="Klopp C."/>
            <person name="Perfus-Barbeoch L."/>
            <person name="Kozlowski D.K."/>
            <person name="Koutsovoulos G.D."/>
            <person name="Lopez-Roques C."/>
            <person name="Bouchez O."/>
            <person name="Zahm M."/>
            <person name="Besnard G."/>
            <person name="Bellafiore S."/>
        </authorList>
    </citation>
    <scope>NUCLEOTIDE SEQUENCE</scope>
    <source>
        <strain evidence="1">VN-18</strain>
    </source>
</reference>
<accession>A0A8S9ZLR6</accession>
<sequence>MRAWRPFGAASLLKTVLYVRAESDLRRKGSFK</sequence>
<keyword evidence="2" id="KW-1185">Reference proteome</keyword>
<proteinExistence type="predicted"/>
<comment type="caution">
    <text evidence="1">The sequence shown here is derived from an EMBL/GenBank/DDBJ whole genome shotgun (WGS) entry which is preliminary data.</text>
</comment>
<evidence type="ECO:0000313" key="2">
    <source>
        <dbReference type="Proteomes" id="UP000605970"/>
    </source>
</evidence>
<gene>
    <name evidence="1" type="ORF">Mgra_00006479</name>
</gene>
<dbReference type="EMBL" id="JABEBT010000063">
    <property type="protein sequence ID" value="KAF7634182.1"/>
    <property type="molecule type" value="Genomic_DNA"/>
</dbReference>
<dbReference type="AlphaFoldDB" id="A0A8S9ZLR6"/>
<dbReference type="Proteomes" id="UP000605970">
    <property type="component" value="Unassembled WGS sequence"/>
</dbReference>
<evidence type="ECO:0000313" key="1">
    <source>
        <dbReference type="EMBL" id="KAF7634182.1"/>
    </source>
</evidence>